<evidence type="ECO:0000256" key="9">
    <source>
        <dbReference type="SAM" id="SignalP"/>
    </source>
</evidence>
<dbReference type="PANTHER" id="PTHR24289">
    <property type="entry name" value="STEROID 17-ALPHA-HYDROXYLASE/17,20 LYASE"/>
    <property type="match status" value="1"/>
</dbReference>
<comment type="similarity">
    <text evidence="1">Belongs to the glutamate-gated ion channel (TC 1.A.10.1) family.</text>
</comment>
<evidence type="ECO:0000256" key="6">
    <source>
        <dbReference type="ARBA" id="ARBA00023004"/>
    </source>
</evidence>
<dbReference type="InterPro" id="IPR001128">
    <property type="entry name" value="Cyt_P450"/>
</dbReference>
<evidence type="ECO:0000256" key="3">
    <source>
        <dbReference type="ARBA" id="ARBA00022617"/>
    </source>
</evidence>
<organism evidence="11 12">
    <name type="scientific">Rhipicephalus sanguineus</name>
    <name type="common">Brown dog tick</name>
    <name type="synonym">Ixodes sanguineus</name>
    <dbReference type="NCBI Taxonomy" id="34632"/>
    <lineage>
        <taxon>Eukaryota</taxon>
        <taxon>Metazoa</taxon>
        <taxon>Ecdysozoa</taxon>
        <taxon>Arthropoda</taxon>
        <taxon>Chelicerata</taxon>
        <taxon>Arachnida</taxon>
        <taxon>Acari</taxon>
        <taxon>Parasitiformes</taxon>
        <taxon>Ixodida</taxon>
        <taxon>Ixodoidea</taxon>
        <taxon>Ixodidae</taxon>
        <taxon>Rhipicephalinae</taxon>
        <taxon>Rhipicephalus</taxon>
        <taxon>Rhipicephalus</taxon>
    </lineage>
</organism>
<gene>
    <name evidence="11" type="ORF">HPB52_020504</name>
</gene>
<evidence type="ECO:0000259" key="10">
    <source>
        <dbReference type="Pfam" id="PF00060"/>
    </source>
</evidence>
<dbReference type="PANTHER" id="PTHR24289:SF1">
    <property type="entry name" value="STEROID 17-ALPHA-HYDROXYLASE_17,20 LYASE"/>
    <property type="match status" value="1"/>
</dbReference>
<dbReference type="PRINTS" id="PR00463">
    <property type="entry name" value="EP450I"/>
</dbReference>
<dbReference type="SUPFAM" id="SSF48264">
    <property type="entry name" value="Cytochrome P450"/>
    <property type="match status" value="1"/>
</dbReference>
<evidence type="ECO:0000256" key="4">
    <source>
        <dbReference type="ARBA" id="ARBA00022723"/>
    </source>
</evidence>
<proteinExistence type="inferred from homology"/>
<keyword evidence="8" id="KW-0472">Membrane</keyword>
<reference evidence="11" key="2">
    <citation type="submission" date="2021-09" db="EMBL/GenBank/DDBJ databases">
        <authorList>
            <person name="Jia N."/>
            <person name="Wang J."/>
            <person name="Shi W."/>
            <person name="Du L."/>
            <person name="Sun Y."/>
            <person name="Zhan W."/>
            <person name="Jiang J."/>
            <person name="Wang Q."/>
            <person name="Zhang B."/>
            <person name="Ji P."/>
            <person name="Sakyi L.B."/>
            <person name="Cui X."/>
            <person name="Yuan T."/>
            <person name="Jiang B."/>
            <person name="Yang W."/>
            <person name="Lam T.T.-Y."/>
            <person name="Chang Q."/>
            <person name="Ding S."/>
            <person name="Wang X."/>
            <person name="Zhu J."/>
            <person name="Ruan X."/>
            <person name="Zhao L."/>
            <person name="Wei J."/>
            <person name="Que T."/>
            <person name="Du C."/>
            <person name="Cheng J."/>
            <person name="Dai P."/>
            <person name="Han X."/>
            <person name="Huang E."/>
            <person name="Gao Y."/>
            <person name="Liu J."/>
            <person name="Shao H."/>
            <person name="Ye R."/>
            <person name="Li L."/>
            <person name="Wei W."/>
            <person name="Wang X."/>
            <person name="Wang C."/>
            <person name="Huo Q."/>
            <person name="Li W."/>
            <person name="Guo W."/>
            <person name="Chen H."/>
            <person name="Chen S."/>
            <person name="Zhou L."/>
            <person name="Zhou L."/>
            <person name="Ni X."/>
            <person name="Tian J."/>
            <person name="Zhou Y."/>
            <person name="Sheng Y."/>
            <person name="Liu T."/>
            <person name="Pan Y."/>
            <person name="Xia L."/>
            <person name="Li J."/>
            <person name="Zhao F."/>
            <person name="Cao W."/>
        </authorList>
    </citation>
    <scope>NUCLEOTIDE SEQUENCE</scope>
    <source>
        <strain evidence="11">Rsan-2018</strain>
        <tissue evidence="11">Larvae</tissue>
    </source>
</reference>
<dbReference type="Pfam" id="PF00067">
    <property type="entry name" value="p450"/>
    <property type="match status" value="1"/>
</dbReference>
<dbReference type="Gene3D" id="1.10.630.10">
    <property type="entry name" value="Cytochrome P450"/>
    <property type="match status" value="1"/>
</dbReference>
<dbReference type="InterPro" id="IPR002401">
    <property type="entry name" value="Cyt_P450_E_grp-I"/>
</dbReference>
<dbReference type="GO" id="GO:0005506">
    <property type="term" value="F:iron ion binding"/>
    <property type="evidence" value="ECO:0007669"/>
    <property type="project" value="InterPro"/>
</dbReference>
<evidence type="ECO:0000313" key="12">
    <source>
        <dbReference type="Proteomes" id="UP000821837"/>
    </source>
</evidence>
<dbReference type="Gene3D" id="3.40.190.10">
    <property type="entry name" value="Periplasmic binding protein-like II"/>
    <property type="match status" value="1"/>
</dbReference>
<dbReference type="GO" id="GO:0004497">
    <property type="term" value="F:monooxygenase activity"/>
    <property type="evidence" value="ECO:0007669"/>
    <property type="project" value="UniProtKB-KW"/>
</dbReference>
<comment type="similarity">
    <text evidence="2">Belongs to the cytochrome P450 family.</text>
</comment>
<keyword evidence="8" id="KW-0812">Transmembrane</keyword>
<dbReference type="GO" id="GO:0016020">
    <property type="term" value="C:membrane"/>
    <property type="evidence" value="ECO:0007669"/>
    <property type="project" value="InterPro"/>
</dbReference>
<feature type="chain" id="PRO_5039587859" description="Ionotropic glutamate receptor C-terminal domain-containing protein" evidence="9">
    <location>
        <begin position="27"/>
        <end position="743"/>
    </location>
</feature>
<dbReference type="VEuPathDB" id="VectorBase:RSAN_034933"/>
<dbReference type="VEuPathDB" id="VectorBase:RSAN_041474"/>
<evidence type="ECO:0000256" key="7">
    <source>
        <dbReference type="ARBA" id="ARBA00023033"/>
    </source>
</evidence>
<evidence type="ECO:0000256" key="2">
    <source>
        <dbReference type="ARBA" id="ARBA00010617"/>
    </source>
</evidence>
<dbReference type="GO" id="GO:0016705">
    <property type="term" value="F:oxidoreductase activity, acting on paired donors, with incorporation or reduction of molecular oxygen"/>
    <property type="evidence" value="ECO:0007669"/>
    <property type="project" value="InterPro"/>
</dbReference>
<protein>
    <recommendedName>
        <fullName evidence="10">Ionotropic glutamate receptor C-terminal domain-containing protein</fullName>
    </recommendedName>
</protein>
<feature type="transmembrane region" description="Helical" evidence="8">
    <location>
        <begin position="110"/>
        <end position="135"/>
    </location>
</feature>
<dbReference type="InterPro" id="IPR036396">
    <property type="entry name" value="Cyt_P450_sf"/>
</dbReference>
<keyword evidence="5" id="KW-0560">Oxidoreductase</keyword>
<comment type="caution">
    <text evidence="11">The sequence shown here is derived from an EMBL/GenBank/DDBJ whole genome shotgun (WGS) entry which is preliminary data.</text>
</comment>
<feature type="transmembrane region" description="Helical" evidence="8">
    <location>
        <begin position="577"/>
        <end position="605"/>
    </location>
</feature>
<feature type="signal peptide" evidence="9">
    <location>
        <begin position="1"/>
        <end position="26"/>
    </location>
</feature>
<dbReference type="EMBL" id="JABSTV010001249">
    <property type="protein sequence ID" value="KAH7963292.1"/>
    <property type="molecule type" value="Genomic_DNA"/>
</dbReference>
<keyword evidence="4" id="KW-0479">Metal-binding</keyword>
<dbReference type="Pfam" id="PF00060">
    <property type="entry name" value="Lig_chan"/>
    <property type="match status" value="1"/>
</dbReference>
<evidence type="ECO:0000256" key="8">
    <source>
        <dbReference type="SAM" id="Phobius"/>
    </source>
</evidence>
<feature type="domain" description="Ionotropic glutamate receptor C-terminal" evidence="10">
    <location>
        <begin position="108"/>
        <end position="365"/>
    </location>
</feature>
<accession>A0A9D4Q3B8</accession>
<dbReference type="Gene3D" id="1.10.287.70">
    <property type="match status" value="1"/>
</dbReference>
<evidence type="ECO:0000313" key="11">
    <source>
        <dbReference type="EMBL" id="KAH7963292.1"/>
    </source>
</evidence>
<dbReference type="AlphaFoldDB" id="A0A9D4Q3B8"/>
<dbReference type="Proteomes" id="UP000821837">
    <property type="component" value="Chromosome 3"/>
</dbReference>
<sequence>MKAGPFSPALWDGLIMLIIEALKLNATFVEPVDGVFGVELPNGSWSGKMGMLTRNQADITGGPLMITTSRAEVAHPSFPISYIDVVIFAGRPFHFTEEVFAFLRAFNWTVWLGTALAFLVIWAVYVGISAASALLRRTRSEDTGLGYFQQHGSVLESFDILASALLSQASSHVPTRMSQRNLVAVWLLGLIVLRTTFIGQTKASLVVRTDVRSIEGIEDVANDPKITPVVVPDSGFLWLLEGEAAMIFTQQPIAGEMKQRCSTLGDMDGEFYYAPKLVAQLPISLFMRKELDKRLRTSIGEKYQHRTNARIELFIERGLIHKLFRDSGQEETPCLRESALSQQRVKTNRSQMDGLRGIFFTWLAGLAIAAQALVAEKLHNNFLSTTEPSRREVPQTRPVGVRRPLRNVKDLHSKATELTKTYGDVFTLWMAHKPMVILNGHAAIREAFLERRHEFSGRFQTKMGELQTQGNHDILFEDYNPRWKALRKVALVAVRKYAVSDSLEKLCADVVDAYVDSLPNGPQIIDSRKPFFYLLYNVIGVSVYGTDELCFCNKQACRNTSPLLRPASSNDASGEAFLLSLFFLVPLTQIVTVKAVILTLAFFVCDTGKTENFTHAMIAAREEAIREEKGDAEYLTKGNMVQVVLNIFGAATDTSAGELQWLFLMLAKEPSIQEKIQKEIEDTIGSTPPVYKDRARLPYTVACLLEALRFRPIAPLGLPHKTSTETKVVFGTVIIRCIEHFYK</sequence>
<evidence type="ECO:0000256" key="5">
    <source>
        <dbReference type="ARBA" id="ARBA00023002"/>
    </source>
</evidence>
<keyword evidence="3" id="KW-0349">Heme</keyword>
<name>A0A9D4Q3B8_RHISA</name>
<dbReference type="GO" id="GO:0020037">
    <property type="term" value="F:heme binding"/>
    <property type="evidence" value="ECO:0007669"/>
    <property type="project" value="InterPro"/>
</dbReference>
<dbReference type="GO" id="GO:0015276">
    <property type="term" value="F:ligand-gated monoatomic ion channel activity"/>
    <property type="evidence" value="ECO:0007669"/>
    <property type="project" value="InterPro"/>
</dbReference>
<dbReference type="InterPro" id="IPR001320">
    <property type="entry name" value="Iontro_rcpt_C"/>
</dbReference>
<keyword evidence="7" id="KW-0503">Monooxygenase</keyword>
<reference evidence="11" key="1">
    <citation type="journal article" date="2020" name="Cell">
        <title>Large-Scale Comparative Analyses of Tick Genomes Elucidate Their Genetic Diversity and Vector Capacities.</title>
        <authorList>
            <consortium name="Tick Genome and Microbiome Consortium (TIGMIC)"/>
            <person name="Jia N."/>
            <person name="Wang J."/>
            <person name="Shi W."/>
            <person name="Du L."/>
            <person name="Sun Y."/>
            <person name="Zhan W."/>
            <person name="Jiang J.F."/>
            <person name="Wang Q."/>
            <person name="Zhang B."/>
            <person name="Ji P."/>
            <person name="Bell-Sakyi L."/>
            <person name="Cui X.M."/>
            <person name="Yuan T.T."/>
            <person name="Jiang B.G."/>
            <person name="Yang W.F."/>
            <person name="Lam T.T."/>
            <person name="Chang Q.C."/>
            <person name="Ding S.J."/>
            <person name="Wang X.J."/>
            <person name="Zhu J.G."/>
            <person name="Ruan X.D."/>
            <person name="Zhao L."/>
            <person name="Wei J.T."/>
            <person name="Ye R.Z."/>
            <person name="Que T.C."/>
            <person name="Du C.H."/>
            <person name="Zhou Y.H."/>
            <person name="Cheng J.X."/>
            <person name="Dai P.F."/>
            <person name="Guo W.B."/>
            <person name="Han X.H."/>
            <person name="Huang E.J."/>
            <person name="Li L.F."/>
            <person name="Wei W."/>
            <person name="Gao Y.C."/>
            <person name="Liu J.Z."/>
            <person name="Shao H.Z."/>
            <person name="Wang X."/>
            <person name="Wang C.C."/>
            <person name="Yang T.C."/>
            <person name="Huo Q.B."/>
            <person name="Li W."/>
            <person name="Chen H.Y."/>
            <person name="Chen S.E."/>
            <person name="Zhou L.G."/>
            <person name="Ni X.B."/>
            <person name="Tian J.H."/>
            <person name="Sheng Y."/>
            <person name="Liu T."/>
            <person name="Pan Y.S."/>
            <person name="Xia L.Y."/>
            <person name="Li J."/>
            <person name="Zhao F."/>
            <person name="Cao W.C."/>
        </authorList>
    </citation>
    <scope>NUCLEOTIDE SEQUENCE</scope>
    <source>
        <strain evidence="11">Rsan-2018</strain>
    </source>
</reference>
<evidence type="ECO:0000256" key="1">
    <source>
        <dbReference type="ARBA" id="ARBA00008685"/>
    </source>
</evidence>
<keyword evidence="12" id="KW-1185">Reference proteome</keyword>
<keyword evidence="8" id="KW-1133">Transmembrane helix</keyword>
<keyword evidence="6" id="KW-0408">Iron</keyword>
<keyword evidence="9" id="KW-0732">Signal</keyword>
<dbReference type="SUPFAM" id="SSF53850">
    <property type="entry name" value="Periplasmic binding protein-like II"/>
    <property type="match status" value="1"/>
</dbReference>